<protein>
    <submittedName>
        <fullName evidence="1">Uncharacterized protein</fullName>
    </submittedName>
</protein>
<keyword evidence="2" id="KW-1185">Reference proteome</keyword>
<gene>
    <name evidence="1" type="ORF">Syun_012083</name>
</gene>
<organism evidence="1 2">
    <name type="scientific">Stephania yunnanensis</name>
    <dbReference type="NCBI Taxonomy" id="152371"/>
    <lineage>
        <taxon>Eukaryota</taxon>
        <taxon>Viridiplantae</taxon>
        <taxon>Streptophyta</taxon>
        <taxon>Embryophyta</taxon>
        <taxon>Tracheophyta</taxon>
        <taxon>Spermatophyta</taxon>
        <taxon>Magnoliopsida</taxon>
        <taxon>Ranunculales</taxon>
        <taxon>Menispermaceae</taxon>
        <taxon>Menispermoideae</taxon>
        <taxon>Cissampelideae</taxon>
        <taxon>Stephania</taxon>
    </lineage>
</organism>
<reference evidence="1 2" key="1">
    <citation type="submission" date="2024-01" db="EMBL/GenBank/DDBJ databases">
        <title>Genome assemblies of Stephania.</title>
        <authorList>
            <person name="Yang L."/>
        </authorList>
    </citation>
    <scope>NUCLEOTIDE SEQUENCE [LARGE SCALE GENOMIC DNA]</scope>
    <source>
        <strain evidence="1">YNDBR</strain>
        <tissue evidence="1">Leaf</tissue>
    </source>
</reference>
<dbReference type="Proteomes" id="UP001420932">
    <property type="component" value="Unassembled WGS sequence"/>
</dbReference>
<comment type="caution">
    <text evidence="1">The sequence shown here is derived from an EMBL/GenBank/DDBJ whole genome shotgun (WGS) entry which is preliminary data.</text>
</comment>
<name>A0AAP0K052_9MAGN</name>
<proteinExistence type="predicted"/>
<dbReference type="AlphaFoldDB" id="A0AAP0K052"/>
<sequence>MRGSGGGTQSFSLGDTIERPVCLGVGLALADRSRSQFPLLTGQRAYLAFGLGNQGDQHALGVHMPVKEGAIPLPGYR</sequence>
<accession>A0AAP0K052</accession>
<dbReference type="EMBL" id="JBBNAF010000005">
    <property type="protein sequence ID" value="KAK9142683.1"/>
    <property type="molecule type" value="Genomic_DNA"/>
</dbReference>
<evidence type="ECO:0000313" key="2">
    <source>
        <dbReference type="Proteomes" id="UP001420932"/>
    </source>
</evidence>
<evidence type="ECO:0000313" key="1">
    <source>
        <dbReference type="EMBL" id="KAK9142683.1"/>
    </source>
</evidence>